<evidence type="ECO:0000313" key="2">
    <source>
        <dbReference type="Proteomes" id="UP001292094"/>
    </source>
</evidence>
<organism evidence="1 2">
    <name type="scientific">Petrolisthes manimaculis</name>
    <dbReference type="NCBI Taxonomy" id="1843537"/>
    <lineage>
        <taxon>Eukaryota</taxon>
        <taxon>Metazoa</taxon>
        <taxon>Ecdysozoa</taxon>
        <taxon>Arthropoda</taxon>
        <taxon>Crustacea</taxon>
        <taxon>Multicrustacea</taxon>
        <taxon>Malacostraca</taxon>
        <taxon>Eumalacostraca</taxon>
        <taxon>Eucarida</taxon>
        <taxon>Decapoda</taxon>
        <taxon>Pleocyemata</taxon>
        <taxon>Anomura</taxon>
        <taxon>Galatheoidea</taxon>
        <taxon>Porcellanidae</taxon>
        <taxon>Petrolisthes</taxon>
    </lineage>
</organism>
<gene>
    <name evidence="1" type="ORF">Pmani_013162</name>
</gene>
<proteinExistence type="predicted"/>
<protein>
    <submittedName>
        <fullName evidence="1">Uncharacterized protein</fullName>
    </submittedName>
</protein>
<comment type="caution">
    <text evidence="1">The sequence shown here is derived from an EMBL/GenBank/DDBJ whole genome shotgun (WGS) entry which is preliminary data.</text>
</comment>
<dbReference type="AlphaFoldDB" id="A0AAE1UEC5"/>
<dbReference type="EMBL" id="JAWZYT010001099">
    <property type="protein sequence ID" value="KAK4315619.1"/>
    <property type="molecule type" value="Genomic_DNA"/>
</dbReference>
<sequence>MNGMETEELSHVFMTDGDQMVTGQWVVKQGRVADSITMTSGMVGNSRVVDWCHANRPCLVVAPKIFSKDLVILADLNVKPGRLVQGIDVSEILRQVISRDTCGPIPGLTTFNTALTITPPGTLRVRGLVDSVNVTSRQLMTFSGDQMVGSSVGITYVQGDAVVAPSVSAADGLFNNFNLSTLLSNFFRMDQTSVTVRGQVTMTGRVEFTQAQLPRDITSLTGVVGSARALLALPRLSLAIPRFLSLRNLALSSEHSLVNRARDTWGWRLVQELASPVLSVVPLGDGASTSSLPRLALLPRSGPARILHYSATHRRYLDHDVVLGGECVRTVAGWEGGNFLATVHNCAPNNSTATLRPNVMSDTVQVWKAFAAQPQLLQQIPVPGVIDLQVVLVRNRRCLVVASTDPRYTQVLCQPPHHNTFKHHHNLATGFPVKVSSVQHYDPVGRAVTVVAVVGTETLSVWMFDTEQDRFVLVQQEAVTGGVWVDLVSHGSDLLLALVTEAFRGDRHAQVTIYRLSWDMDDAVVSPFGHCGPSINKTTTTTSTTTTSQPITGAGGRLLLPITVPHLVEVQVLLVNKAVEAHFSAPLSITSVGSPVTPSSPIPISASSTQVSQQLYLFVSSQDGDLTWYTQQGIHRMLHEGDLHTPGQSSVSVWRGSEGQLWVAVTAGDHCPDRSCPVQEPDFILEAYNRAPLTH</sequence>
<evidence type="ECO:0000313" key="1">
    <source>
        <dbReference type="EMBL" id="KAK4315619.1"/>
    </source>
</evidence>
<dbReference type="Proteomes" id="UP001292094">
    <property type="component" value="Unassembled WGS sequence"/>
</dbReference>
<keyword evidence="2" id="KW-1185">Reference proteome</keyword>
<name>A0AAE1UEC5_9EUCA</name>
<accession>A0AAE1UEC5</accession>
<reference evidence="1" key="1">
    <citation type="submission" date="2023-11" db="EMBL/GenBank/DDBJ databases">
        <title>Genome assemblies of two species of porcelain crab, Petrolisthes cinctipes and Petrolisthes manimaculis (Anomura: Porcellanidae).</title>
        <authorList>
            <person name="Angst P."/>
        </authorList>
    </citation>
    <scope>NUCLEOTIDE SEQUENCE</scope>
    <source>
        <strain evidence="1">PB745_02</strain>
        <tissue evidence="1">Gill</tissue>
    </source>
</reference>